<keyword evidence="6 7" id="KW-0592">Phosphate transport</keyword>
<dbReference type="Pfam" id="PF12849">
    <property type="entry name" value="PBP_like_2"/>
    <property type="match status" value="1"/>
</dbReference>
<proteinExistence type="inferred from homology"/>
<dbReference type="CDD" id="cd13565">
    <property type="entry name" value="PBP2_PstS"/>
    <property type="match status" value="1"/>
</dbReference>
<dbReference type="InterPro" id="IPR050962">
    <property type="entry name" value="Phosphate-bind_PstS"/>
</dbReference>
<evidence type="ECO:0000256" key="4">
    <source>
        <dbReference type="ARBA" id="ARBA00021889"/>
    </source>
</evidence>
<sequence length="348" mass="36188">MKFTQILGVAVLLSGTMLAGFAQAADINGAGASFPAPAYQAWGAAYKEKASVGVNYQSIGSGGGQNQIINRTVDFGASDAPMADDKLASNNLLQFPTVIGSVVAIVNVEGVADGHLTLSGPVLADIYQGKITKWNDPRIAELNKDVKLPAAAIVPVYRSDSSGTSYVFTSYLAAASADWKSNVGAATSVQWPAGAGAKGNEGVAGTVKNTKGAIGYVEYVYAAANKLATTNLLNKAGKVVKPDVSTFMAAASAADWKTAKNFNASMIDTAGADAWPIVSATFILLPKNPANGAQSAEVMKFFDWAYGKDGDAIAEKLHYIPLPDAVVGDIRKAWQDEVKADGKAVWSN</sequence>
<keyword evidence="5 7" id="KW-0813">Transport</keyword>
<dbReference type="Proteomes" id="UP001203284">
    <property type="component" value="Unassembled WGS sequence"/>
</dbReference>
<keyword evidence="8" id="KW-0732">Signal</keyword>
<comment type="similarity">
    <text evidence="2 7">Belongs to the PstS family.</text>
</comment>
<comment type="subunit">
    <text evidence="3 7">The complex is composed of two ATP-binding proteins (PstB), two transmembrane proteins (PstC and PstA) and a solute-binding protein (PstS).</text>
</comment>
<accession>A0ABT0DDE8</accession>
<dbReference type="PIRSF" id="PIRSF002756">
    <property type="entry name" value="PstS"/>
    <property type="match status" value="1"/>
</dbReference>
<dbReference type="PANTHER" id="PTHR42996">
    <property type="entry name" value="PHOSPHATE-BINDING PROTEIN PSTS"/>
    <property type="match status" value="1"/>
</dbReference>
<evidence type="ECO:0000313" key="11">
    <source>
        <dbReference type="Proteomes" id="UP001203284"/>
    </source>
</evidence>
<comment type="function">
    <text evidence="1 7">Part of the ABC transporter complex PstSACB involved in phosphate import.</text>
</comment>
<evidence type="ECO:0000313" key="10">
    <source>
        <dbReference type="EMBL" id="MCK0197993.1"/>
    </source>
</evidence>
<feature type="chain" id="PRO_5045130372" description="Phosphate-binding protein PstS" evidence="8">
    <location>
        <begin position="25"/>
        <end position="348"/>
    </location>
</feature>
<evidence type="ECO:0000256" key="7">
    <source>
        <dbReference type="PIRNR" id="PIRNR002756"/>
    </source>
</evidence>
<organism evidence="10 11">
    <name type="scientific">Ancylobacter crimeensis</name>
    <dbReference type="NCBI Taxonomy" id="2579147"/>
    <lineage>
        <taxon>Bacteria</taxon>
        <taxon>Pseudomonadati</taxon>
        <taxon>Pseudomonadota</taxon>
        <taxon>Alphaproteobacteria</taxon>
        <taxon>Hyphomicrobiales</taxon>
        <taxon>Xanthobacteraceae</taxon>
        <taxon>Ancylobacter</taxon>
    </lineage>
</organism>
<dbReference type="NCBIfam" id="NF008171">
    <property type="entry name" value="PRK10918.1"/>
    <property type="match status" value="1"/>
</dbReference>
<name>A0ABT0DDE8_9HYPH</name>
<dbReference type="EMBL" id="JALKCH010000008">
    <property type="protein sequence ID" value="MCK0197993.1"/>
    <property type="molecule type" value="Genomic_DNA"/>
</dbReference>
<dbReference type="InterPro" id="IPR005673">
    <property type="entry name" value="ABC_phos-bd_PstS"/>
</dbReference>
<dbReference type="InterPro" id="IPR024370">
    <property type="entry name" value="PBP_domain"/>
</dbReference>
<dbReference type="NCBIfam" id="TIGR00975">
    <property type="entry name" value="3a0107s03"/>
    <property type="match status" value="1"/>
</dbReference>
<reference evidence="10 11" key="1">
    <citation type="submission" date="2022-04" db="EMBL/GenBank/DDBJ databases">
        <authorList>
            <person name="Grouzdev D.S."/>
            <person name="Pantiukh K.S."/>
            <person name="Krutkina M.S."/>
        </authorList>
    </citation>
    <scope>NUCLEOTIDE SEQUENCE [LARGE SCALE GENOMIC DNA]</scope>
    <source>
        <strain evidence="10 11">6x-1</strain>
    </source>
</reference>
<evidence type="ECO:0000256" key="1">
    <source>
        <dbReference type="ARBA" id="ARBA00002841"/>
    </source>
</evidence>
<evidence type="ECO:0000256" key="8">
    <source>
        <dbReference type="SAM" id="SignalP"/>
    </source>
</evidence>
<dbReference type="RefSeq" id="WP_247029886.1">
    <property type="nucleotide sequence ID" value="NZ_JALKCH010000008.1"/>
</dbReference>
<protein>
    <recommendedName>
        <fullName evidence="4 7">Phosphate-binding protein PstS</fullName>
    </recommendedName>
</protein>
<evidence type="ECO:0000256" key="2">
    <source>
        <dbReference type="ARBA" id="ARBA00008725"/>
    </source>
</evidence>
<keyword evidence="11" id="KW-1185">Reference proteome</keyword>
<feature type="signal peptide" evidence="8">
    <location>
        <begin position="1"/>
        <end position="24"/>
    </location>
</feature>
<dbReference type="Gene3D" id="3.40.190.10">
    <property type="entry name" value="Periplasmic binding protein-like II"/>
    <property type="match status" value="2"/>
</dbReference>
<dbReference type="SUPFAM" id="SSF53850">
    <property type="entry name" value="Periplasmic binding protein-like II"/>
    <property type="match status" value="1"/>
</dbReference>
<evidence type="ECO:0000256" key="6">
    <source>
        <dbReference type="ARBA" id="ARBA00022592"/>
    </source>
</evidence>
<evidence type="ECO:0000259" key="9">
    <source>
        <dbReference type="Pfam" id="PF12849"/>
    </source>
</evidence>
<evidence type="ECO:0000256" key="5">
    <source>
        <dbReference type="ARBA" id="ARBA00022448"/>
    </source>
</evidence>
<dbReference type="PANTHER" id="PTHR42996:SF1">
    <property type="entry name" value="PHOSPHATE-BINDING PROTEIN PSTS"/>
    <property type="match status" value="1"/>
</dbReference>
<comment type="caution">
    <text evidence="10">The sequence shown here is derived from an EMBL/GenBank/DDBJ whole genome shotgun (WGS) entry which is preliminary data.</text>
</comment>
<evidence type="ECO:0000256" key="3">
    <source>
        <dbReference type="ARBA" id="ARBA00011529"/>
    </source>
</evidence>
<feature type="domain" description="PBP" evidence="9">
    <location>
        <begin position="24"/>
        <end position="307"/>
    </location>
</feature>
<gene>
    <name evidence="10" type="primary">pstS</name>
    <name evidence="10" type="ORF">MWN34_13850</name>
</gene>